<organism evidence="2 3">
    <name type="scientific">Cylicostephanus goldi</name>
    <name type="common">Nematode worm</name>
    <dbReference type="NCBI Taxonomy" id="71465"/>
    <lineage>
        <taxon>Eukaryota</taxon>
        <taxon>Metazoa</taxon>
        <taxon>Ecdysozoa</taxon>
        <taxon>Nematoda</taxon>
        <taxon>Chromadorea</taxon>
        <taxon>Rhabditida</taxon>
        <taxon>Rhabditina</taxon>
        <taxon>Rhabditomorpha</taxon>
        <taxon>Strongyloidea</taxon>
        <taxon>Strongylidae</taxon>
        <taxon>Cylicostephanus</taxon>
    </lineage>
</organism>
<dbReference type="EMBL" id="UYRV01027248">
    <property type="protein sequence ID" value="VDK80690.1"/>
    <property type="molecule type" value="Genomic_DNA"/>
</dbReference>
<dbReference type="PANTHER" id="PTHR12879">
    <property type="entry name" value="SPHINGOLIPID DELTA 4 DESATURASE/C-4 HYDROXYLASE PROTEIN DES2"/>
    <property type="match status" value="1"/>
</dbReference>
<evidence type="ECO:0000313" key="3">
    <source>
        <dbReference type="Proteomes" id="UP000271889"/>
    </source>
</evidence>
<dbReference type="GO" id="GO:0016020">
    <property type="term" value="C:membrane"/>
    <property type="evidence" value="ECO:0007669"/>
    <property type="project" value="GOC"/>
</dbReference>
<accession>A0A3P6TNI0</accession>
<sequence>MGLHPLAGHYVSEHYVFKPGQETYSYYGPINLVTFNVGYHVEHHDFPFVSGANLPKVSDSIVPNFEFASKPDAQSRVSMSLT</sequence>
<gene>
    <name evidence="2" type="ORF">CGOC_LOCUS7743</name>
</gene>
<name>A0A3P6TNI0_CYLGO</name>
<dbReference type="GO" id="GO:0042284">
    <property type="term" value="F:sphingolipid delta-4 desaturase activity"/>
    <property type="evidence" value="ECO:0007669"/>
    <property type="project" value="TreeGrafter"/>
</dbReference>
<proteinExistence type="predicted"/>
<dbReference type="PANTHER" id="PTHR12879:SF8">
    <property type="entry name" value="SPHINGOLIPID DELTA(4)-DESATURASE DES1"/>
    <property type="match status" value="1"/>
</dbReference>
<dbReference type="InterPro" id="IPR005804">
    <property type="entry name" value="FA_desaturase_dom"/>
</dbReference>
<reference evidence="2 3" key="1">
    <citation type="submission" date="2018-11" db="EMBL/GenBank/DDBJ databases">
        <authorList>
            <consortium name="Pathogen Informatics"/>
        </authorList>
    </citation>
    <scope>NUCLEOTIDE SEQUENCE [LARGE SCALE GENOMIC DNA]</scope>
</reference>
<dbReference type="Proteomes" id="UP000271889">
    <property type="component" value="Unassembled WGS sequence"/>
</dbReference>
<evidence type="ECO:0000313" key="2">
    <source>
        <dbReference type="EMBL" id="VDK80690.1"/>
    </source>
</evidence>
<dbReference type="AlphaFoldDB" id="A0A3P6TNI0"/>
<dbReference type="OrthoDB" id="200948at2759"/>
<keyword evidence="3" id="KW-1185">Reference proteome</keyword>
<evidence type="ECO:0000259" key="1">
    <source>
        <dbReference type="Pfam" id="PF00487"/>
    </source>
</evidence>
<feature type="domain" description="Fatty acid desaturase" evidence="1">
    <location>
        <begin position="10"/>
        <end position="67"/>
    </location>
</feature>
<dbReference type="GO" id="GO:0046513">
    <property type="term" value="P:ceramide biosynthetic process"/>
    <property type="evidence" value="ECO:0007669"/>
    <property type="project" value="TreeGrafter"/>
</dbReference>
<dbReference type="Pfam" id="PF00487">
    <property type="entry name" value="FA_desaturase"/>
    <property type="match status" value="1"/>
</dbReference>
<protein>
    <recommendedName>
        <fullName evidence="1">Fatty acid desaturase domain-containing protein</fullName>
    </recommendedName>
</protein>